<proteinExistence type="predicted"/>
<organism evidence="10 11">
    <name type="scientific">Paralvinella palmiformis</name>
    <dbReference type="NCBI Taxonomy" id="53620"/>
    <lineage>
        <taxon>Eukaryota</taxon>
        <taxon>Metazoa</taxon>
        <taxon>Spiralia</taxon>
        <taxon>Lophotrochozoa</taxon>
        <taxon>Annelida</taxon>
        <taxon>Polychaeta</taxon>
        <taxon>Sedentaria</taxon>
        <taxon>Canalipalpata</taxon>
        <taxon>Terebellida</taxon>
        <taxon>Terebelliformia</taxon>
        <taxon>Alvinellidae</taxon>
        <taxon>Paralvinella</taxon>
    </lineage>
</organism>
<evidence type="ECO:0000256" key="7">
    <source>
        <dbReference type="SAM" id="MobiDB-lite"/>
    </source>
</evidence>
<feature type="compositionally biased region" description="Basic and acidic residues" evidence="7">
    <location>
        <begin position="363"/>
        <end position="399"/>
    </location>
</feature>
<evidence type="ECO:0000256" key="2">
    <source>
        <dbReference type="ARBA" id="ARBA00022737"/>
    </source>
</evidence>
<keyword evidence="6" id="KW-0175">Coiled coil</keyword>
<feature type="region of interest" description="Disordered" evidence="7">
    <location>
        <begin position="147"/>
        <end position="337"/>
    </location>
</feature>
<keyword evidence="3 5" id="KW-0863">Zinc-finger</keyword>
<feature type="compositionally biased region" description="Basic and acidic residues" evidence="7">
    <location>
        <begin position="251"/>
        <end position="271"/>
    </location>
</feature>
<feature type="compositionally biased region" description="Polar residues" evidence="7">
    <location>
        <begin position="215"/>
        <end position="226"/>
    </location>
</feature>
<dbReference type="GO" id="GO:2000300">
    <property type="term" value="P:regulation of synaptic vesicle exocytosis"/>
    <property type="evidence" value="ECO:0007669"/>
    <property type="project" value="TreeGrafter"/>
</dbReference>
<feature type="compositionally biased region" description="Basic and acidic residues" evidence="7">
    <location>
        <begin position="164"/>
        <end position="174"/>
    </location>
</feature>
<feature type="region of interest" description="Disordered" evidence="7">
    <location>
        <begin position="353"/>
        <end position="416"/>
    </location>
</feature>
<dbReference type="GO" id="GO:0048788">
    <property type="term" value="C:cytoskeleton of presynaptic active zone"/>
    <property type="evidence" value="ECO:0007669"/>
    <property type="project" value="TreeGrafter"/>
</dbReference>
<feature type="region of interest" description="Disordered" evidence="7">
    <location>
        <begin position="1"/>
        <end position="22"/>
    </location>
</feature>
<dbReference type="EMBL" id="JAODUP010000040">
    <property type="protein sequence ID" value="KAK2166322.1"/>
    <property type="molecule type" value="Genomic_DNA"/>
</dbReference>
<dbReference type="InterPro" id="IPR017455">
    <property type="entry name" value="Znf_FYVE-rel"/>
</dbReference>
<dbReference type="SUPFAM" id="SSF57903">
    <property type="entry name" value="FYVE/PHD zinc finger"/>
    <property type="match status" value="1"/>
</dbReference>
<dbReference type="GO" id="GO:0042734">
    <property type="term" value="C:presynaptic membrane"/>
    <property type="evidence" value="ECO:0007669"/>
    <property type="project" value="TreeGrafter"/>
</dbReference>
<keyword evidence="2" id="KW-0677">Repeat</keyword>
<dbReference type="PROSITE" id="PS50916">
    <property type="entry name" value="RABBD"/>
    <property type="match status" value="1"/>
</dbReference>
<keyword evidence="1" id="KW-0479">Metal-binding</keyword>
<feature type="compositionally biased region" description="Basic and acidic residues" evidence="7">
    <location>
        <begin position="301"/>
        <end position="337"/>
    </location>
</feature>
<evidence type="ECO:0000313" key="10">
    <source>
        <dbReference type="EMBL" id="KAK2166322.1"/>
    </source>
</evidence>
<dbReference type="GO" id="GO:0044325">
    <property type="term" value="F:transmembrane transporter binding"/>
    <property type="evidence" value="ECO:0007669"/>
    <property type="project" value="TreeGrafter"/>
</dbReference>
<dbReference type="Proteomes" id="UP001208570">
    <property type="component" value="Unassembled WGS sequence"/>
</dbReference>
<dbReference type="GO" id="GO:0008270">
    <property type="term" value="F:zinc ion binding"/>
    <property type="evidence" value="ECO:0007669"/>
    <property type="project" value="UniProtKB-KW"/>
</dbReference>
<gene>
    <name evidence="10" type="ORF">LSH36_40g18000</name>
</gene>
<evidence type="ECO:0000256" key="5">
    <source>
        <dbReference type="PROSITE-ProRule" id="PRU00091"/>
    </source>
</evidence>
<dbReference type="Gene3D" id="3.30.40.10">
    <property type="entry name" value="Zinc/RING finger domain, C3HC4 (zinc finger)"/>
    <property type="match status" value="1"/>
</dbReference>
<sequence>MSLARRPSLPPMPDLGHLTEEERQVIESVIQRQKEEEEKEQEILRTLKDEYDTYQASVKKLSEESKVTAVGQQGAICQICHKTKFADGIGHKCHYCGVRSCARCGGKMGLKGNKQIWACNLCKKSKEILLKTGQWYHGGMAKPVALDVGDTGSETSSIKTDTSPPHEKKPKFPDHQLPGQYSDGGQSSEKENIIQNIPPGQMPPSGKGDGRPLSRSGSQLRRQYSLSDGIGHRGNTPGGIGYHGGIAECEQELRDRPQSRERVPHQGEPSRTRSAGGEPTTPGENRSKASALSGRPSSQEHFGRDHYIDDRHPCDKRRVESTPPEERIPRDMDIHEHRLVRDGRDMASERQAFMATEGPVVRPVDERPTERPPSRERGGREEIRHRDESRHRFVKDSESQTKSAGIISPKNPDPEGLYNAILDGLAKSRPAF</sequence>
<name>A0AAD9K7T8_9ANNE</name>
<dbReference type="InterPro" id="IPR013083">
    <property type="entry name" value="Znf_RING/FYVE/PHD"/>
</dbReference>
<dbReference type="GO" id="GO:0031267">
    <property type="term" value="F:small GTPase binding"/>
    <property type="evidence" value="ECO:0007669"/>
    <property type="project" value="InterPro"/>
</dbReference>
<comment type="caution">
    <text evidence="10">The sequence shown here is derived from an EMBL/GenBank/DDBJ whole genome shotgun (WGS) entry which is preliminary data.</text>
</comment>
<dbReference type="PANTHER" id="PTHR12157">
    <property type="entry name" value="REGULATING SYNAPTIC MEMBRANE EXOCYTOSIS PROTEIN"/>
    <property type="match status" value="1"/>
</dbReference>
<evidence type="ECO:0000259" key="8">
    <source>
        <dbReference type="PROSITE" id="PS50178"/>
    </source>
</evidence>
<dbReference type="InterPro" id="IPR054386">
    <property type="entry name" value="RIM_Znf"/>
</dbReference>
<evidence type="ECO:0000256" key="6">
    <source>
        <dbReference type="SAM" id="Coils"/>
    </source>
</evidence>
<dbReference type="PANTHER" id="PTHR12157:SF25">
    <property type="entry name" value="REGULATING SYNAPTIC MEMBRANE EXOCYTOSIS PROTEIN 3"/>
    <property type="match status" value="1"/>
</dbReference>
<evidence type="ECO:0000313" key="11">
    <source>
        <dbReference type="Proteomes" id="UP001208570"/>
    </source>
</evidence>
<dbReference type="InterPro" id="IPR039032">
    <property type="entry name" value="Rim-like"/>
</dbReference>
<reference evidence="10" key="1">
    <citation type="journal article" date="2023" name="Mol. Biol. Evol.">
        <title>Third-Generation Sequencing Reveals the Adaptive Role of the Epigenome in Three Deep-Sea Polychaetes.</title>
        <authorList>
            <person name="Perez M."/>
            <person name="Aroh O."/>
            <person name="Sun Y."/>
            <person name="Lan Y."/>
            <person name="Juniper S.K."/>
            <person name="Young C.R."/>
            <person name="Angers B."/>
            <person name="Qian P.Y."/>
        </authorList>
    </citation>
    <scope>NUCLEOTIDE SEQUENCE</scope>
    <source>
        <strain evidence="10">P08H-3</strain>
    </source>
</reference>
<evidence type="ECO:0000256" key="3">
    <source>
        <dbReference type="ARBA" id="ARBA00022771"/>
    </source>
</evidence>
<dbReference type="GO" id="GO:0050806">
    <property type="term" value="P:positive regulation of synaptic transmission"/>
    <property type="evidence" value="ECO:0007669"/>
    <property type="project" value="TreeGrafter"/>
</dbReference>
<evidence type="ECO:0000256" key="1">
    <source>
        <dbReference type="ARBA" id="ARBA00022723"/>
    </source>
</evidence>
<protein>
    <submittedName>
        <fullName evidence="10">Uncharacterized protein</fullName>
    </submittedName>
</protein>
<evidence type="ECO:0000256" key="4">
    <source>
        <dbReference type="ARBA" id="ARBA00022833"/>
    </source>
</evidence>
<feature type="domain" description="RabBD" evidence="9">
    <location>
        <begin position="12"/>
        <end position="139"/>
    </location>
</feature>
<feature type="coiled-coil region" evidence="6">
    <location>
        <begin position="30"/>
        <end position="64"/>
    </location>
</feature>
<feature type="domain" description="FYVE-type" evidence="8">
    <location>
        <begin position="71"/>
        <end position="127"/>
    </location>
</feature>
<dbReference type="InterPro" id="IPR011011">
    <property type="entry name" value="Znf_FYVE_PHD"/>
</dbReference>
<keyword evidence="11" id="KW-1185">Reference proteome</keyword>
<feature type="compositionally biased region" description="Polar residues" evidence="7">
    <location>
        <begin position="282"/>
        <end position="300"/>
    </location>
</feature>
<accession>A0AAD9K7T8</accession>
<dbReference type="InterPro" id="IPR010911">
    <property type="entry name" value="Rab_BD"/>
</dbReference>
<dbReference type="AlphaFoldDB" id="A0AAD9K7T8"/>
<dbReference type="PROSITE" id="PS50178">
    <property type="entry name" value="ZF_FYVE"/>
    <property type="match status" value="1"/>
</dbReference>
<dbReference type="GO" id="GO:0048167">
    <property type="term" value="P:regulation of synaptic plasticity"/>
    <property type="evidence" value="ECO:0007669"/>
    <property type="project" value="TreeGrafter"/>
</dbReference>
<dbReference type="GO" id="GO:0048791">
    <property type="term" value="P:calcium ion-regulated exocytosis of neurotransmitter"/>
    <property type="evidence" value="ECO:0007669"/>
    <property type="project" value="TreeGrafter"/>
</dbReference>
<dbReference type="GO" id="GO:0042391">
    <property type="term" value="P:regulation of membrane potential"/>
    <property type="evidence" value="ECO:0007669"/>
    <property type="project" value="TreeGrafter"/>
</dbReference>
<dbReference type="Pfam" id="PF22601">
    <property type="entry name" value="RIM2a_ZnF"/>
    <property type="match status" value="1"/>
</dbReference>
<keyword evidence="4" id="KW-0862">Zinc</keyword>
<feature type="compositionally biased region" description="Polar residues" evidence="7">
    <location>
        <begin position="152"/>
        <end position="163"/>
    </location>
</feature>
<dbReference type="FunFam" id="3.30.40.10:FF:000044">
    <property type="entry name" value="Regulating synaptic membrane exocytosis protein 2"/>
    <property type="match status" value="1"/>
</dbReference>
<evidence type="ECO:0000259" key="9">
    <source>
        <dbReference type="PROSITE" id="PS50916"/>
    </source>
</evidence>
<dbReference type="GO" id="GO:0006886">
    <property type="term" value="P:intracellular protein transport"/>
    <property type="evidence" value="ECO:0007669"/>
    <property type="project" value="InterPro"/>
</dbReference>